<dbReference type="EMBL" id="ML213504">
    <property type="protein sequence ID" value="TFK55559.1"/>
    <property type="molecule type" value="Genomic_DNA"/>
</dbReference>
<dbReference type="PANTHER" id="PTHR38698:SF1">
    <property type="entry name" value="FUNGAL PROTEIN"/>
    <property type="match status" value="1"/>
</dbReference>
<keyword evidence="3" id="KW-1185">Reference proteome</keyword>
<reference evidence="2 3" key="1">
    <citation type="journal article" date="2019" name="Nat. Ecol. Evol.">
        <title>Megaphylogeny resolves global patterns of mushroom evolution.</title>
        <authorList>
            <person name="Varga T."/>
            <person name="Krizsan K."/>
            <person name="Foldi C."/>
            <person name="Dima B."/>
            <person name="Sanchez-Garcia M."/>
            <person name="Sanchez-Ramirez S."/>
            <person name="Szollosi G.J."/>
            <person name="Szarkandi J.G."/>
            <person name="Papp V."/>
            <person name="Albert L."/>
            <person name="Andreopoulos W."/>
            <person name="Angelini C."/>
            <person name="Antonin V."/>
            <person name="Barry K.W."/>
            <person name="Bougher N.L."/>
            <person name="Buchanan P."/>
            <person name="Buyck B."/>
            <person name="Bense V."/>
            <person name="Catcheside P."/>
            <person name="Chovatia M."/>
            <person name="Cooper J."/>
            <person name="Damon W."/>
            <person name="Desjardin D."/>
            <person name="Finy P."/>
            <person name="Geml J."/>
            <person name="Haridas S."/>
            <person name="Hughes K."/>
            <person name="Justo A."/>
            <person name="Karasinski D."/>
            <person name="Kautmanova I."/>
            <person name="Kiss B."/>
            <person name="Kocsube S."/>
            <person name="Kotiranta H."/>
            <person name="LaButti K.M."/>
            <person name="Lechner B.E."/>
            <person name="Liimatainen K."/>
            <person name="Lipzen A."/>
            <person name="Lukacs Z."/>
            <person name="Mihaltcheva S."/>
            <person name="Morgado L.N."/>
            <person name="Niskanen T."/>
            <person name="Noordeloos M.E."/>
            <person name="Ohm R.A."/>
            <person name="Ortiz-Santana B."/>
            <person name="Ovrebo C."/>
            <person name="Racz N."/>
            <person name="Riley R."/>
            <person name="Savchenko A."/>
            <person name="Shiryaev A."/>
            <person name="Soop K."/>
            <person name="Spirin V."/>
            <person name="Szebenyi C."/>
            <person name="Tomsovsky M."/>
            <person name="Tulloss R.E."/>
            <person name="Uehling J."/>
            <person name="Grigoriev I.V."/>
            <person name="Vagvolgyi C."/>
            <person name="Papp T."/>
            <person name="Martin F.M."/>
            <person name="Miettinen O."/>
            <person name="Hibbett D.S."/>
            <person name="Nagy L.G."/>
        </authorList>
    </citation>
    <scope>NUCLEOTIDE SEQUENCE [LARGE SCALE GENOMIC DNA]</scope>
    <source>
        <strain evidence="2 3">OMC1185</strain>
    </source>
</reference>
<feature type="compositionally biased region" description="Low complexity" evidence="1">
    <location>
        <begin position="85"/>
        <end position="99"/>
    </location>
</feature>
<feature type="compositionally biased region" description="Acidic residues" evidence="1">
    <location>
        <begin position="40"/>
        <end position="51"/>
    </location>
</feature>
<feature type="compositionally biased region" description="Low complexity" evidence="1">
    <location>
        <begin position="233"/>
        <end position="254"/>
    </location>
</feature>
<dbReference type="AlphaFoldDB" id="A0A5C3NCJ9"/>
<gene>
    <name evidence="2" type="ORF">OE88DRAFT_1651930</name>
</gene>
<feature type="compositionally biased region" description="Acidic residues" evidence="1">
    <location>
        <begin position="62"/>
        <end position="71"/>
    </location>
</feature>
<name>A0A5C3NCJ9_9AGAM</name>
<dbReference type="InterPro" id="IPR031355">
    <property type="entry name" value="YBL010C/LAA2-like"/>
</dbReference>
<dbReference type="Pfam" id="PF17104">
    <property type="entry name" value="YBL010C_LAA2"/>
    <property type="match status" value="1"/>
</dbReference>
<feature type="region of interest" description="Disordered" evidence="1">
    <location>
        <begin position="213"/>
        <end position="261"/>
    </location>
</feature>
<evidence type="ECO:0000256" key="1">
    <source>
        <dbReference type="SAM" id="MobiDB-lite"/>
    </source>
</evidence>
<dbReference type="OrthoDB" id="5378975at2759"/>
<evidence type="ECO:0000313" key="3">
    <source>
        <dbReference type="Proteomes" id="UP000305948"/>
    </source>
</evidence>
<protein>
    <submittedName>
        <fullName evidence="2">Uncharacterized protein</fullName>
    </submittedName>
</protein>
<organism evidence="2 3">
    <name type="scientific">Heliocybe sulcata</name>
    <dbReference type="NCBI Taxonomy" id="5364"/>
    <lineage>
        <taxon>Eukaryota</taxon>
        <taxon>Fungi</taxon>
        <taxon>Dikarya</taxon>
        <taxon>Basidiomycota</taxon>
        <taxon>Agaricomycotina</taxon>
        <taxon>Agaricomycetes</taxon>
        <taxon>Gloeophyllales</taxon>
        <taxon>Gloeophyllaceae</taxon>
        <taxon>Heliocybe</taxon>
    </lineage>
</organism>
<proteinExistence type="predicted"/>
<dbReference type="STRING" id="5364.A0A5C3NCJ9"/>
<dbReference type="PANTHER" id="PTHR38698">
    <property type="entry name" value="EXPRESSED PROTEIN"/>
    <property type="match status" value="1"/>
</dbReference>
<sequence length="363" mass="39542">MEDDLFGTSVWGASTSAPAPILTSPRKEDEELPAFSEPPTTEDESADDFDDFGTAPQSAVEQEAEDDDFGDFGDFGDVQESGTVEAFGEEVGFVEEASSQAVPPKSDGWQPLQLDPRPSREELEESVDFLLRPLWANDDFRQVLTDEDLRQAEGLNQILVTPESREFYEQVFSTPPPAKVLNWTRSEIRRRHLISLGIPINLDEILPQTNGKALPPLQITTRPMSAPPGPRGGTSSNVPSPSRSRVPTPRSGTPQPGARDRVSTLAQLSLGPKPEIDQAKVDSSLALDADSMALMPLAKLESSLKEIKTQTANASAALTYLLQTRDALQQDSDTYNSLIAELISEAQKTRIKGPQGRRSSGAR</sequence>
<dbReference type="Proteomes" id="UP000305948">
    <property type="component" value="Unassembled WGS sequence"/>
</dbReference>
<feature type="region of interest" description="Disordered" evidence="1">
    <location>
        <begin position="1"/>
        <end position="118"/>
    </location>
</feature>
<evidence type="ECO:0000313" key="2">
    <source>
        <dbReference type="EMBL" id="TFK55559.1"/>
    </source>
</evidence>
<accession>A0A5C3NCJ9</accession>